<dbReference type="EMBL" id="JAACJJ010000031">
    <property type="protein sequence ID" value="KAF5318030.1"/>
    <property type="molecule type" value="Genomic_DNA"/>
</dbReference>
<dbReference type="Pfam" id="PF07557">
    <property type="entry name" value="Shugoshin_C"/>
    <property type="match status" value="1"/>
</dbReference>
<organism evidence="6 7">
    <name type="scientific">Psilocybe cf. subviscida</name>
    <dbReference type="NCBI Taxonomy" id="2480587"/>
    <lineage>
        <taxon>Eukaryota</taxon>
        <taxon>Fungi</taxon>
        <taxon>Dikarya</taxon>
        <taxon>Basidiomycota</taxon>
        <taxon>Agaricomycotina</taxon>
        <taxon>Agaricomycetes</taxon>
        <taxon>Agaricomycetidae</taxon>
        <taxon>Agaricales</taxon>
        <taxon>Agaricineae</taxon>
        <taxon>Strophariaceae</taxon>
        <taxon>Psilocybe</taxon>
    </lineage>
</organism>
<dbReference type="GO" id="GO:0004061">
    <property type="term" value="F:arylformamidase activity"/>
    <property type="evidence" value="ECO:0007669"/>
    <property type="project" value="InterPro"/>
</dbReference>
<dbReference type="GO" id="GO:0000775">
    <property type="term" value="C:chromosome, centromeric region"/>
    <property type="evidence" value="ECO:0007669"/>
    <property type="project" value="InterPro"/>
</dbReference>
<feature type="compositionally biased region" description="Acidic residues" evidence="4">
    <location>
        <begin position="842"/>
        <end position="852"/>
    </location>
</feature>
<dbReference type="GO" id="GO:0005634">
    <property type="term" value="C:nucleus"/>
    <property type="evidence" value="ECO:0007669"/>
    <property type="project" value="InterPro"/>
</dbReference>
<keyword evidence="7" id="KW-1185">Reference proteome</keyword>
<dbReference type="PANTHER" id="PTHR34861:SF10">
    <property type="entry name" value="CYCLASE"/>
    <property type="match status" value="1"/>
</dbReference>
<feature type="region of interest" description="Disordered" evidence="4">
    <location>
        <begin position="472"/>
        <end position="554"/>
    </location>
</feature>
<evidence type="ECO:0000256" key="2">
    <source>
        <dbReference type="ARBA" id="ARBA00010845"/>
    </source>
</evidence>
<dbReference type="GO" id="GO:0045132">
    <property type="term" value="P:meiotic chromosome segregation"/>
    <property type="evidence" value="ECO:0007669"/>
    <property type="project" value="InterPro"/>
</dbReference>
<evidence type="ECO:0000313" key="7">
    <source>
        <dbReference type="Proteomes" id="UP000567179"/>
    </source>
</evidence>
<dbReference type="OrthoDB" id="5396at2759"/>
<evidence type="ECO:0000256" key="1">
    <source>
        <dbReference type="ARBA" id="ARBA00007865"/>
    </source>
</evidence>
<feature type="compositionally biased region" description="Low complexity" evidence="4">
    <location>
        <begin position="511"/>
        <end position="520"/>
    </location>
</feature>
<dbReference type="InterPro" id="IPR011515">
    <property type="entry name" value="Shugoshin_C"/>
</dbReference>
<accession>A0A8H5B7J6</accession>
<evidence type="ECO:0000313" key="6">
    <source>
        <dbReference type="EMBL" id="KAF5318030.1"/>
    </source>
</evidence>
<evidence type="ECO:0000256" key="4">
    <source>
        <dbReference type="SAM" id="MobiDB-lite"/>
    </source>
</evidence>
<dbReference type="PANTHER" id="PTHR34861">
    <property type="match status" value="1"/>
</dbReference>
<dbReference type="InterPro" id="IPR037175">
    <property type="entry name" value="KFase_sf"/>
</dbReference>
<evidence type="ECO:0000256" key="3">
    <source>
        <dbReference type="ARBA" id="ARBA00022829"/>
    </source>
</evidence>
<protein>
    <recommendedName>
        <fullName evidence="5">Shugoshin C-terminal domain-containing protein</fullName>
    </recommendedName>
</protein>
<dbReference type="AlphaFoldDB" id="A0A8H5B7J6"/>
<dbReference type="Pfam" id="PF04199">
    <property type="entry name" value="Cyclase"/>
    <property type="match status" value="1"/>
</dbReference>
<reference evidence="6 7" key="1">
    <citation type="journal article" date="2020" name="ISME J.">
        <title>Uncovering the hidden diversity of litter-decomposition mechanisms in mushroom-forming fungi.</title>
        <authorList>
            <person name="Floudas D."/>
            <person name="Bentzer J."/>
            <person name="Ahren D."/>
            <person name="Johansson T."/>
            <person name="Persson P."/>
            <person name="Tunlid A."/>
        </authorList>
    </citation>
    <scope>NUCLEOTIDE SEQUENCE [LARGE SCALE GENOMIC DNA]</scope>
    <source>
        <strain evidence="6 7">CBS 101986</strain>
    </source>
</reference>
<comment type="caution">
    <text evidence="6">The sequence shown here is derived from an EMBL/GenBank/DDBJ whole genome shotgun (WGS) entry which is preliminary data.</text>
</comment>
<feature type="domain" description="Shugoshin C-terminal" evidence="5">
    <location>
        <begin position="680"/>
        <end position="702"/>
    </location>
</feature>
<feature type="region of interest" description="Disordered" evidence="4">
    <location>
        <begin position="298"/>
        <end position="332"/>
    </location>
</feature>
<dbReference type="InterPro" id="IPR007325">
    <property type="entry name" value="KFase/CYL"/>
</dbReference>
<feature type="region of interest" description="Disordered" evidence="4">
    <location>
        <begin position="577"/>
        <end position="888"/>
    </location>
</feature>
<evidence type="ECO:0000259" key="5">
    <source>
        <dbReference type="Pfam" id="PF07557"/>
    </source>
</evidence>
<feature type="compositionally biased region" description="Basic and acidic residues" evidence="4">
    <location>
        <begin position="585"/>
        <end position="623"/>
    </location>
</feature>
<sequence length="909" mass="99170">MTAKRLEHVAQHVTGLPLSVTKPLPSFDELPSFRNFPGCAWSVWGPEDQLGTVNLLTEEVVQRAASEEIKLGKTVSLNWPINFPEKPMFNRKVPEVKMIRKNANGIPRDDEIHMNTQSGSQWDGLRHYGVIEHGVLYNNTVASSLPDGRIPVPDPNVIEPSHAKLGMQNWANHGICGRGVLLDLVGYHAHIGDGTLPYDPWTTHPLSVADLEAVAKYQNVEFRTGDILLLRVGFIQKYYQVTTQERNDLQGRPETFAGIEQSEDMKRFLWNNHFAAIASDQPALETILGIGGAASPPNAAVGTSQDYEPTPSPTTTTTPAASTLTMSRRESRASIGARQNDALFEFENLRVLGLRREESLTERDDRLNSTLSMRIEELNAQISTLHVENLRLRASEIALTTELKREREKSYQILADAEAASQNFAKHLSYLRETHNIRPPVKENLSPTSPLAQRPVYDPEASPLANRIARAPGVPEILEEEEPCSETDTPSRKKKTKPRLSVSKLPLPTRSSSPVASSSSTKPRKTLRRPSGLLEINTEALSVPRSASPAFGSPIRLESGRAEEAEEYAAVYGGLEMPEDIVESLPKEKEKKERRTCDTPPRSREKKKAREEEGGKTKAKEPTRNALQPIDSNVYDATEKELAKSPSRQFLRAVSPIGSAPNSRGSTSPAPPDDGVATGSRERRTRKSVNYTEPKLNTKMRKPDPLPGFPEPARKKRSSAAAAMGSLPYKPSKITSDDAESHHAVTVASTLPLRGTNGGFIDPDEFPDPPPRPGAAAAMYSPGPPTRTTGSTTSGSSTGYSLPSHSSSSTAVEALKRKKSRPQFISDDDDEGEEEGGRNRDDDSDGADADEEFVARGPGLKPKSPGAASGGGGANWVNLEGRRKAPPKRSAAAAAVAAIEDIRRHSMVL</sequence>
<feature type="region of interest" description="Disordered" evidence="4">
    <location>
        <begin position="439"/>
        <end position="458"/>
    </location>
</feature>
<comment type="similarity">
    <text evidence="1">Belongs to the Cyclase 1 superfamily.</text>
</comment>
<dbReference type="Proteomes" id="UP000567179">
    <property type="component" value="Unassembled WGS sequence"/>
</dbReference>
<feature type="compositionally biased region" description="Low complexity" evidence="4">
    <location>
        <begin position="313"/>
        <end position="323"/>
    </location>
</feature>
<dbReference type="Gene3D" id="3.50.30.50">
    <property type="entry name" value="Putative cyclase"/>
    <property type="match status" value="1"/>
</dbReference>
<proteinExistence type="inferred from homology"/>
<feature type="compositionally biased region" description="Low complexity" evidence="4">
    <location>
        <begin position="786"/>
        <end position="810"/>
    </location>
</feature>
<name>A0A8H5B7J6_9AGAR</name>
<dbReference type="GO" id="GO:0019441">
    <property type="term" value="P:L-tryptophan catabolic process to kynurenine"/>
    <property type="evidence" value="ECO:0007669"/>
    <property type="project" value="InterPro"/>
</dbReference>
<keyword evidence="3" id="KW-0159">Chromosome partition</keyword>
<comment type="similarity">
    <text evidence="2">Belongs to the shugoshin family.</text>
</comment>
<gene>
    <name evidence="6" type="ORF">D9619_012102</name>
</gene>